<dbReference type="PANTHER" id="PTHR37164">
    <property type="entry name" value="BACTERIOHEMERYTHRIN"/>
    <property type="match status" value="1"/>
</dbReference>
<geneLocation type="plasmid" evidence="7">
    <name>pvf1</name>
</geneLocation>
<evidence type="ECO:0000256" key="4">
    <source>
        <dbReference type="ARBA" id="ARBA00023004"/>
    </source>
</evidence>
<keyword evidence="2" id="KW-0813">Transport</keyword>
<dbReference type="EMBL" id="CP022424">
    <property type="protein sequence ID" value="ASM79123.1"/>
    <property type="molecule type" value="Genomic_DNA"/>
</dbReference>
<dbReference type="RefSeq" id="WP_157725757.1">
    <property type="nucleotide sequence ID" value="NZ_CP022424.1"/>
</dbReference>
<dbReference type="InterPro" id="IPR016131">
    <property type="entry name" value="Haemerythrin_Fe_BS"/>
</dbReference>
<evidence type="ECO:0000313" key="7">
    <source>
        <dbReference type="Proteomes" id="UP000199729"/>
    </source>
</evidence>
<dbReference type="GO" id="GO:0005344">
    <property type="term" value="F:oxygen carrier activity"/>
    <property type="evidence" value="ECO:0007669"/>
    <property type="project" value="UniProtKB-KW"/>
</dbReference>
<dbReference type="PROSITE" id="PS00550">
    <property type="entry name" value="HEMERYTHRINS"/>
    <property type="match status" value="1"/>
</dbReference>
<keyword evidence="7" id="KW-1185">Reference proteome</keyword>
<dbReference type="NCBIfam" id="NF033749">
    <property type="entry name" value="bact_hemeryth"/>
    <property type="match status" value="1"/>
</dbReference>
<keyword evidence="6" id="KW-0614">Plasmid</keyword>
<protein>
    <submittedName>
        <fullName evidence="6">Hemerythrin</fullName>
    </submittedName>
</protein>
<feature type="domain" description="Hemerythrin-like" evidence="5">
    <location>
        <begin position="15"/>
        <end position="122"/>
    </location>
</feature>
<dbReference type="AlphaFoldDB" id="A0A221KJU6"/>
<dbReference type="KEGG" id="vff:VITFI_CDS3346"/>
<dbReference type="Pfam" id="PF01814">
    <property type="entry name" value="Hemerythrin"/>
    <property type="match status" value="1"/>
</dbReference>
<dbReference type="Proteomes" id="UP000199729">
    <property type="component" value="Plasmid pVF1"/>
</dbReference>
<keyword evidence="4" id="KW-0408">Iron</keyword>
<proteinExistence type="inferred from homology"/>
<evidence type="ECO:0000256" key="1">
    <source>
        <dbReference type="ARBA" id="ARBA00010587"/>
    </source>
</evidence>
<evidence type="ECO:0000256" key="3">
    <source>
        <dbReference type="ARBA" id="ARBA00022723"/>
    </source>
</evidence>
<dbReference type="SUPFAM" id="SSF47188">
    <property type="entry name" value="Hemerythrin-like"/>
    <property type="match status" value="1"/>
</dbReference>
<name>A0A221KJU6_VITFI</name>
<comment type="similarity">
    <text evidence="1">Belongs to the hemerythrin family.</text>
</comment>
<keyword evidence="2" id="KW-0561">Oxygen transport</keyword>
<dbReference type="GO" id="GO:0046872">
    <property type="term" value="F:metal ion binding"/>
    <property type="evidence" value="ECO:0007669"/>
    <property type="project" value="UniProtKB-KW"/>
</dbReference>
<dbReference type="InterPro" id="IPR050669">
    <property type="entry name" value="Hemerythrin"/>
</dbReference>
<organism evidence="6 7">
    <name type="scientific">Vitreoscilla filiformis</name>
    <dbReference type="NCBI Taxonomy" id="63"/>
    <lineage>
        <taxon>Bacteria</taxon>
        <taxon>Pseudomonadati</taxon>
        <taxon>Pseudomonadota</taxon>
        <taxon>Betaproteobacteria</taxon>
        <taxon>Neisseriales</taxon>
        <taxon>Neisseriaceae</taxon>
        <taxon>Vitreoscilla</taxon>
    </lineage>
</organism>
<sequence length="126" mass="13804">MSLLSWTPALSVGRADLDEQHRQLLDALQQLASASDRGQVGTLLETLMDGAMNHFVTEESLLVQHGYPDIEAHRTLHNGHMATLMDLVADHDAGQDVKDRATTLLQGWLQVHLTQTHAAFAPFLGA</sequence>
<dbReference type="InterPro" id="IPR035938">
    <property type="entry name" value="Hemerythrin-like_sf"/>
</dbReference>
<dbReference type="OrthoDB" id="5296936at2"/>
<keyword evidence="3" id="KW-0479">Metal-binding</keyword>
<gene>
    <name evidence="6" type="ORF">VITFI_CDS3346</name>
</gene>
<evidence type="ECO:0000256" key="2">
    <source>
        <dbReference type="ARBA" id="ARBA00022621"/>
    </source>
</evidence>
<dbReference type="InterPro" id="IPR012827">
    <property type="entry name" value="Hemerythrin_metal-bd"/>
</dbReference>
<accession>A0A221KJU6</accession>
<reference evidence="6 7" key="1">
    <citation type="submission" date="2017-07" db="EMBL/GenBank/DDBJ databases">
        <title>Complete Genome Sequence of the cosmetic ferment Vitreoscilla filiformis (ATCC15551).</title>
        <authorList>
            <person name="Contreras S."/>
            <person name="Sagory-Zalkind P."/>
            <person name="Blanquart H."/>
            <person name="Iltis A."/>
            <person name="Morand S.C."/>
        </authorList>
    </citation>
    <scope>NUCLEOTIDE SEQUENCE [LARGE SCALE GENOMIC DNA]</scope>
    <source>
        <strain evidence="6 7">ATCC 15551</strain>
        <plasmid evidence="7">Plasmid pvf1</plasmid>
    </source>
</reference>
<dbReference type="CDD" id="cd12107">
    <property type="entry name" value="Hemerythrin"/>
    <property type="match status" value="1"/>
</dbReference>
<dbReference type="NCBIfam" id="TIGR02481">
    <property type="entry name" value="hemeryth_dom"/>
    <property type="match status" value="1"/>
</dbReference>
<evidence type="ECO:0000313" key="6">
    <source>
        <dbReference type="EMBL" id="ASM79123.1"/>
    </source>
</evidence>
<dbReference type="PANTHER" id="PTHR37164:SF1">
    <property type="entry name" value="BACTERIOHEMERYTHRIN"/>
    <property type="match status" value="1"/>
</dbReference>
<dbReference type="Gene3D" id="1.20.120.50">
    <property type="entry name" value="Hemerythrin-like"/>
    <property type="match status" value="1"/>
</dbReference>
<evidence type="ECO:0000259" key="5">
    <source>
        <dbReference type="Pfam" id="PF01814"/>
    </source>
</evidence>
<dbReference type="InterPro" id="IPR012312">
    <property type="entry name" value="Hemerythrin-like"/>
</dbReference>